<organism evidence="1 2">
    <name type="scientific">Rhodococcus pyridinivorans</name>
    <dbReference type="NCBI Taxonomy" id="103816"/>
    <lineage>
        <taxon>Bacteria</taxon>
        <taxon>Bacillati</taxon>
        <taxon>Actinomycetota</taxon>
        <taxon>Actinomycetes</taxon>
        <taxon>Mycobacteriales</taxon>
        <taxon>Nocardiaceae</taxon>
        <taxon>Rhodococcus</taxon>
    </lineage>
</organism>
<evidence type="ECO:0000313" key="1">
    <source>
        <dbReference type="EMBL" id="QOV97639.1"/>
    </source>
</evidence>
<dbReference type="Proteomes" id="UP000593818">
    <property type="component" value="Chromosome"/>
</dbReference>
<evidence type="ECO:0000313" key="2">
    <source>
        <dbReference type="Proteomes" id="UP000593818"/>
    </source>
</evidence>
<gene>
    <name evidence="1" type="ORF">INP59_17095</name>
</gene>
<accession>A0A7M2XJ09</accession>
<dbReference type="AlphaFoldDB" id="A0A7M2XJ09"/>
<keyword evidence="2" id="KW-1185">Reference proteome</keyword>
<reference evidence="1 2" key="1">
    <citation type="submission" date="2020-10" db="EMBL/GenBank/DDBJ databases">
        <title>Whole genome sequence of oil-degrading bacteria Rhodococcus pyridinivorans strain 5Ap.</title>
        <authorList>
            <person name="Akhremchuk A.E."/>
            <person name="Valentovich L.N."/>
            <person name="Charniauskaya M.I."/>
            <person name="Bukliarevich H.A."/>
            <person name="Titok M.A."/>
        </authorList>
    </citation>
    <scope>NUCLEOTIDE SEQUENCE [LARGE SCALE GENOMIC DNA]</scope>
    <source>
        <strain evidence="1 2">5Ap</strain>
    </source>
</reference>
<name>A0A7M2XJ09_9NOCA</name>
<proteinExistence type="predicted"/>
<sequence>MTPREFDLRTSRLGELSIVTPDGLESIGTIQGDIVISRETVERQAEDCIPFTTKVEASWSYPIDPDEAFQARRNLARIAGLPLPTTAGIDLWPDIERRAAAALTRSQKLSNRKAGAR</sequence>
<dbReference type="EMBL" id="CP063450">
    <property type="protein sequence ID" value="QOV97639.1"/>
    <property type="molecule type" value="Genomic_DNA"/>
</dbReference>
<dbReference type="RefSeq" id="WP_193902419.1">
    <property type="nucleotide sequence ID" value="NZ_CP063450.1"/>
</dbReference>
<protein>
    <submittedName>
        <fullName evidence="1">Uncharacterized protein</fullName>
    </submittedName>
</protein>